<dbReference type="EMBL" id="JAPMUA010000003">
    <property type="protein sequence ID" value="MDG3586120.1"/>
    <property type="molecule type" value="Genomic_DNA"/>
</dbReference>
<feature type="binding site" evidence="14">
    <location>
        <begin position="12"/>
        <end position="19"/>
    </location>
    <ligand>
        <name>ATP</name>
        <dbReference type="ChEBI" id="CHEBI:30616"/>
    </ligand>
</feature>
<evidence type="ECO:0000259" key="15">
    <source>
        <dbReference type="PROSITE" id="PS51198"/>
    </source>
</evidence>
<comment type="catalytic activity">
    <reaction evidence="13">
        <text>ATP + H2O = ADP + phosphate + H(+)</text>
        <dbReference type="Rhea" id="RHEA:13065"/>
        <dbReference type="ChEBI" id="CHEBI:15377"/>
        <dbReference type="ChEBI" id="CHEBI:15378"/>
        <dbReference type="ChEBI" id="CHEBI:30616"/>
        <dbReference type="ChEBI" id="CHEBI:43474"/>
        <dbReference type="ChEBI" id="CHEBI:456216"/>
        <dbReference type="EC" id="5.6.2.4"/>
    </reaction>
</comment>
<dbReference type="InterPro" id="IPR014016">
    <property type="entry name" value="UvrD-like_ATP-bd"/>
</dbReference>
<proteinExistence type="predicted"/>
<dbReference type="InterPro" id="IPR011604">
    <property type="entry name" value="PDDEXK-like_dom_sf"/>
</dbReference>
<keyword evidence="7 14" id="KW-0067">ATP-binding</keyword>
<feature type="domain" description="UvrD-like helicase ATP-binding" evidence="15">
    <location>
        <begin position="1"/>
        <end position="472"/>
    </location>
</feature>
<keyword evidence="17" id="KW-1185">Reference proteome</keyword>
<evidence type="ECO:0000256" key="12">
    <source>
        <dbReference type="ARBA" id="ARBA00034808"/>
    </source>
</evidence>
<evidence type="ECO:0000256" key="14">
    <source>
        <dbReference type="PROSITE-ProRule" id="PRU00560"/>
    </source>
</evidence>
<sequence length="1042" mass="120190">MLNSSAFQIYNASAGSGKTFTLVKKYLSILLGSNNLDAFKQVLAITFTNKAVNEMKERVLKNLHEFSGETILEKPTPIFEGLVKELNVSPMELHKKSKKVLTRILHNYAFFDIVTIDKFNHRLLRTFAFDLKLPTNFEVSLDEESLINEAVDNLIFQAGSNQLLTEILINFALEKTDDDKSWDISRDLRGIAKLLTKEDYIEHVQLLEDKTLEDFKKLGLQLKEMNNSLHKSIVDKATALLHAFSEKGLEDTDFTGKYLPKFLRKIASNDFSNLKFTANWQENIADQPLYPKRIPDSKATLIDMLQPEIATSFLKIKQEIFQLEFLQDFYKNLVPLSLLSAINQELNKIKEDRNLLLISEFNKLISSAIANQPAPFIYERIGEKYKHYFIDEFQDTSTMQWKNIQPLVSNALETMLPNEKTGTLLIVGDAKQAIYRWRGGKAEQFIALYNKESKPFQTEQFVENLPKNYRSFDEIVTFNNEFFKHISQNLKNDTYRDLFKEKSTQQTNDKPGGYINISFIDKEEGSENDEDPYCNITLDAINKCIAKGFNFKDIAILTRKKNEGVAIADYLLAKDIPIVSSETLLLKNDIKVNFIIQLISYFNRPDDPELHLEILKFLAHKNGVENLHDYFAKNLHRLPTILKEEGFDETYFLQLPFYNAIEYSVNSFDLVDESDAHIQFFLDEVFAFTQNNNGGIGSFLEYWDQKKDKLSIIAPQASNAVQILTIHKSKGLEFPVVIYPYANTDIYREKDFKVWFPVDLELFGVSYALFSKKSAVENINQTGADLIQLYKEKQELDQFNILYVALTRAIEQLYIICKKDSNAKGIENQNSFAGLFINYLKSKMLWQEQESNYKIGIPQKQSRSRETTSVTKEIEFISNDSFGNTFQLITKSGSLWNTKQKEAIDKGNIFHYLLSKIYYTFDVAQTVTEAVDNGLIPKEEQSQIQQYLSNLVAHPLLKEYYTQAYTVYNESEIMSPEGQFLRPDRFVLKNNKATIIDYKTGAPSEKYKTQVNNYANILKEAGFEINQKFLVFINENIEVISV</sequence>
<dbReference type="EC" id="5.6.2.4" evidence="12"/>
<reference evidence="16" key="1">
    <citation type="submission" date="2022-11" db="EMBL/GenBank/DDBJ databases">
        <title>High-quality draft genome sequence of Galbibacter sp. strain CMA-7.</title>
        <authorList>
            <person name="Wei L."/>
            <person name="Dong C."/>
            <person name="Shao Z."/>
        </authorList>
    </citation>
    <scope>NUCLEOTIDE SEQUENCE</scope>
    <source>
        <strain evidence="16">CMA-7</strain>
    </source>
</reference>
<evidence type="ECO:0000256" key="6">
    <source>
        <dbReference type="ARBA" id="ARBA00022839"/>
    </source>
</evidence>
<evidence type="ECO:0000256" key="8">
    <source>
        <dbReference type="ARBA" id="ARBA00023125"/>
    </source>
</evidence>
<evidence type="ECO:0000256" key="13">
    <source>
        <dbReference type="ARBA" id="ARBA00048988"/>
    </source>
</evidence>
<evidence type="ECO:0000256" key="5">
    <source>
        <dbReference type="ARBA" id="ARBA00022806"/>
    </source>
</evidence>
<dbReference type="PANTHER" id="PTHR11070:SF67">
    <property type="entry name" value="DNA 3'-5' HELICASE"/>
    <property type="match status" value="1"/>
</dbReference>
<dbReference type="InterPro" id="IPR014017">
    <property type="entry name" value="DNA_helicase_UvrD-like_C"/>
</dbReference>
<protein>
    <recommendedName>
        <fullName evidence="12">DNA 3'-5' helicase</fullName>
        <ecNumber evidence="12">5.6.2.4</ecNumber>
    </recommendedName>
</protein>
<dbReference type="Pfam" id="PF00580">
    <property type="entry name" value="UvrD-helicase"/>
    <property type="match status" value="1"/>
</dbReference>
<evidence type="ECO:0000256" key="9">
    <source>
        <dbReference type="ARBA" id="ARBA00023204"/>
    </source>
</evidence>
<keyword evidence="2 14" id="KW-0547">Nucleotide-binding</keyword>
<evidence type="ECO:0000256" key="3">
    <source>
        <dbReference type="ARBA" id="ARBA00022763"/>
    </source>
</evidence>
<evidence type="ECO:0000256" key="2">
    <source>
        <dbReference type="ARBA" id="ARBA00022741"/>
    </source>
</evidence>
<keyword evidence="6" id="KW-0269">Exonuclease</keyword>
<keyword evidence="3" id="KW-0227">DNA damage</keyword>
<name>A0ABT6FS97_9FLAO</name>
<gene>
    <name evidence="16" type="ORF">OSR52_09590</name>
</gene>
<keyword evidence="1" id="KW-0540">Nuclease</keyword>
<dbReference type="InterPro" id="IPR000212">
    <property type="entry name" value="DNA_helicase_UvrD/REP"/>
</dbReference>
<accession>A0ABT6FS97</accession>
<dbReference type="SUPFAM" id="SSF52540">
    <property type="entry name" value="P-loop containing nucleoside triphosphate hydrolases"/>
    <property type="match status" value="1"/>
</dbReference>
<comment type="caution">
    <text evidence="16">The sequence shown here is derived from an EMBL/GenBank/DDBJ whole genome shotgun (WGS) entry which is preliminary data.</text>
</comment>
<dbReference type="InterPro" id="IPR011335">
    <property type="entry name" value="Restrct_endonuc-II-like"/>
</dbReference>
<dbReference type="Gene3D" id="1.10.3170.10">
    <property type="entry name" value="Recbcd, chain B, domain 2"/>
    <property type="match status" value="1"/>
</dbReference>
<evidence type="ECO:0000256" key="7">
    <source>
        <dbReference type="ARBA" id="ARBA00022840"/>
    </source>
</evidence>
<keyword evidence="10" id="KW-0413">Isomerase</keyword>
<organism evidence="16 17">
    <name type="scientific">Galbibacter pacificus</name>
    <dbReference type="NCBI Taxonomy" id="2996052"/>
    <lineage>
        <taxon>Bacteria</taxon>
        <taxon>Pseudomonadati</taxon>
        <taxon>Bacteroidota</taxon>
        <taxon>Flavobacteriia</taxon>
        <taxon>Flavobacteriales</taxon>
        <taxon>Flavobacteriaceae</taxon>
        <taxon>Galbibacter</taxon>
    </lineage>
</organism>
<dbReference type="RefSeq" id="WP_277899968.1">
    <property type="nucleotide sequence ID" value="NZ_JAPMUA010000003.1"/>
</dbReference>
<dbReference type="SUPFAM" id="SSF52980">
    <property type="entry name" value="Restriction endonuclease-like"/>
    <property type="match status" value="1"/>
</dbReference>
<keyword evidence="9" id="KW-0234">DNA repair</keyword>
<dbReference type="InterPro" id="IPR027417">
    <property type="entry name" value="P-loop_NTPase"/>
</dbReference>
<comment type="catalytic activity">
    <reaction evidence="11">
        <text>Couples ATP hydrolysis with the unwinding of duplex DNA by translocating in the 3'-5' direction.</text>
        <dbReference type="EC" id="5.6.2.4"/>
    </reaction>
</comment>
<evidence type="ECO:0000313" key="17">
    <source>
        <dbReference type="Proteomes" id="UP001153642"/>
    </source>
</evidence>
<evidence type="ECO:0000256" key="1">
    <source>
        <dbReference type="ARBA" id="ARBA00022722"/>
    </source>
</evidence>
<keyword evidence="4 14" id="KW-0378">Hydrolase</keyword>
<dbReference type="Proteomes" id="UP001153642">
    <property type="component" value="Unassembled WGS sequence"/>
</dbReference>
<dbReference type="Pfam" id="PF13361">
    <property type="entry name" value="UvrD_C"/>
    <property type="match status" value="2"/>
</dbReference>
<evidence type="ECO:0000256" key="11">
    <source>
        <dbReference type="ARBA" id="ARBA00034617"/>
    </source>
</evidence>
<evidence type="ECO:0000256" key="10">
    <source>
        <dbReference type="ARBA" id="ARBA00023235"/>
    </source>
</evidence>
<keyword evidence="5 14" id="KW-0347">Helicase</keyword>
<dbReference type="Gene3D" id="3.90.320.10">
    <property type="match status" value="1"/>
</dbReference>
<dbReference type="PROSITE" id="PS51198">
    <property type="entry name" value="UVRD_HELICASE_ATP_BIND"/>
    <property type="match status" value="1"/>
</dbReference>
<dbReference type="Gene3D" id="3.40.50.300">
    <property type="entry name" value="P-loop containing nucleotide triphosphate hydrolases"/>
    <property type="match status" value="3"/>
</dbReference>
<keyword evidence="8" id="KW-0238">DNA-binding</keyword>
<evidence type="ECO:0000256" key="4">
    <source>
        <dbReference type="ARBA" id="ARBA00022801"/>
    </source>
</evidence>
<dbReference type="PANTHER" id="PTHR11070">
    <property type="entry name" value="UVRD / RECB / PCRA DNA HELICASE FAMILY MEMBER"/>
    <property type="match status" value="1"/>
</dbReference>
<evidence type="ECO:0000313" key="16">
    <source>
        <dbReference type="EMBL" id="MDG3586120.1"/>
    </source>
</evidence>